<dbReference type="PANTHER" id="PTHR37984:SF5">
    <property type="entry name" value="PROTEIN NYNRIN-LIKE"/>
    <property type="match status" value="1"/>
</dbReference>
<dbReference type="AlphaFoldDB" id="A0A329RJY8"/>
<dbReference type="EMBL" id="RCMI01001518">
    <property type="protein sequence ID" value="KAG2884110.1"/>
    <property type="molecule type" value="Genomic_DNA"/>
</dbReference>
<reference evidence="1" key="2">
    <citation type="submission" date="2018-10" db="EMBL/GenBank/DDBJ databases">
        <title>Effector identification in a new, highly contiguous assembly of the strawberry crown rot pathogen Phytophthora cactorum.</title>
        <authorList>
            <person name="Armitage A.D."/>
            <person name="Nellist C.F."/>
            <person name="Bates H."/>
            <person name="Vickerstaff R.J."/>
            <person name="Harrison R.J."/>
        </authorList>
    </citation>
    <scope>NUCLEOTIDE SEQUENCE</scope>
    <source>
        <strain evidence="1">15-7</strain>
        <strain evidence="2">4032</strain>
        <strain evidence="3">4040</strain>
        <strain evidence="4">P415</strain>
        <strain evidence="5">P421</strain>
    </source>
</reference>
<evidence type="ECO:0000313" key="7">
    <source>
        <dbReference type="Proteomes" id="UP000251314"/>
    </source>
</evidence>
<dbReference type="EMBL" id="RCMV01001988">
    <property type="protein sequence ID" value="KAG3205195.1"/>
    <property type="molecule type" value="Genomic_DNA"/>
</dbReference>
<dbReference type="InterPro" id="IPR050951">
    <property type="entry name" value="Retrovirus_Pol_polyprotein"/>
</dbReference>
<evidence type="ECO:0000313" key="5">
    <source>
        <dbReference type="EMBL" id="KAG3205195.1"/>
    </source>
</evidence>
<dbReference type="Proteomes" id="UP000251314">
    <property type="component" value="Unassembled WGS sequence"/>
</dbReference>
<dbReference type="Proteomes" id="UP000760860">
    <property type="component" value="Unassembled WGS sequence"/>
</dbReference>
<dbReference type="InterPro" id="IPR012337">
    <property type="entry name" value="RNaseH-like_sf"/>
</dbReference>
<dbReference type="Proteomes" id="UP000735874">
    <property type="component" value="Unassembled WGS sequence"/>
</dbReference>
<accession>A0A329RJY8</accession>
<evidence type="ECO:0000313" key="6">
    <source>
        <dbReference type="EMBL" id="RAW25043.1"/>
    </source>
</evidence>
<evidence type="ECO:0000313" key="2">
    <source>
        <dbReference type="EMBL" id="KAG2884110.1"/>
    </source>
</evidence>
<dbReference type="EMBL" id="RCML01001260">
    <property type="protein sequence ID" value="KAG2964026.1"/>
    <property type="molecule type" value="Genomic_DNA"/>
</dbReference>
<dbReference type="VEuPathDB" id="FungiDB:PC110_g18539"/>
<keyword evidence="7" id="KW-1185">Reference proteome</keyword>
<dbReference type="EMBL" id="RCMG01001436">
    <property type="protein sequence ID" value="KAG2827428.1"/>
    <property type="molecule type" value="Genomic_DNA"/>
</dbReference>
<dbReference type="Proteomes" id="UP000736787">
    <property type="component" value="Unassembled WGS sequence"/>
</dbReference>
<evidence type="ECO:0000313" key="1">
    <source>
        <dbReference type="EMBL" id="KAG2827428.1"/>
    </source>
</evidence>
<dbReference type="EMBL" id="RCMK01000811">
    <property type="protein sequence ID" value="KAG2911575.1"/>
    <property type="molecule type" value="Genomic_DNA"/>
</dbReference>
<organism evidence="6 7">
    <name type="scientific">Phytophthora cactorum</name>
    <dbReference type="NCBI Taxonomy" id="29920"/>
    <lineage>
        <taxon>Eukaryota</taxon>
        <taxon>Sar</taxon>
        <taxon>Stramenopiles</taxon>
        <taxon>Oomycota</taxon>
        <taxon>Peronosporomycetes</taxon>
        <taxon>Peronosporales</taxon>
        <taxon>Peronosporaceae</taxon>
        <taxon>Phytophthora</taxon>
    </lineage>
</organism>
<sequence length="145" mass="17005">MAYRPQANGTVEQMVQRLTRALKMYVADMNQKDWDEYANRLTFALNMAHDRTRGDTPFYLAHGWDARSTLKASLPLGSTRRRDCEPRQWRYIIQRQYRQAREQVNEALRAAIEERVEKVCIHAISRQKIKFGCIWTASRKATLGS</sequence>
<dbReference type="EMBL" id="MJFZ01000800">
    <property type="protein sequence ID" value="RAW25043.1"/>
    <property type="molecule type" value="Genomic_DNA"/>
</dbReference>
<evidence type="ECO:0000313" key="4">
    <source>
        <dbReference type="EMBL" id="KAG2964026.1"/>
    </source>
</evidence>
<name>A0A329RJY8_9STRA</name>
<dbReference type="SUPFAM" id="SSF53098">
    <property type="entry name" value="Ribonuclease H-like"/>
    <property type="match status" value="1"/>
</dbReference>
<dbReference type="Proteomes" id="UP000774804">
    <property type="component" value="Unassembled WGS sequence"/>
</dbReference>
<proteinExistence type="predicted"/>
<reference evidence="6 7" key="1">
    <citation type="submission" date="2018-01" db="EMBL/GenBank/DDBJ databases">
        <title>Draft genome of the strawberry crown rot pathogen Phytophthora cactorum.</title>
        <authorList>
            <person name="Armitage A.D."/>
            <person name="Lysoe E."/>
            <person name="Nellist C.F."/>
            <person name="Harrison R.J."/>
            <person name="Brurberg M.B."/>
        </authorList>
    </citation>
    <scope>NUCLEOTIDE SEQUENCE [LARGE SCALE GENOMIC DNA]</scope>
    <source>
        <strain evidence="6 7">10300</strain>
    </source>
</reference>
<gene>
    <name evidence="6" type="ORF">PC110_g18539</name>
    <name evidence="1" type="ORF">PC113_g21624</name>
    <name evidence="2" type="ORF">PC115_g21425</name>
    <name evidence="3" type="ORF">PC117_g19128</name>
    <name evidence="4" type="ORF">PC118_g20571</name>
    <name evidence="5" type="ORF">PC129_g22212</name>
</gene>
<evidence type="ECO:0008006" key="8">
    <source>
        <dbReference type="Google" id="ProtNLM"/>
    </source>
</evidence>
<protein>
    <recommendedName>
        <fullName evidence="8">Integrase catalytic domain-containing protein</fullName>
    </recommendedName>
</protein>
<dbReference type="InterPro" id="IPR036397">
    <property type="entry name" value="RNaseH_sf"/>
</dbReference>
<dbReference type="Proteomes" id="UP000697107">
    <property type="component" value="Unassembled WGS sequence"/>
</dbReference>
<dbReference type="OrthoDB" id="123681at2759"/>
<dbReference type="Gene3D" id="3.30.420.10">
    <property type="entry name" value="Ribonuclease H-like superfamily/Ribonuclease H"/>
    <property type="match status" value="1"/>
</dbReference>
<dbReference type="PANTHER" id="PTHR37984">
    <property type="entry name" value="PROTEIN CBG26694"/>
    <property type="match status" value="1"/>
</dbReference>
<comment type="caution">
    <text evidence="6">The sequence shown here is derived from an EMBL/GenBank/DDBJ whole genome shotgun (WGS) entry which is preliminary data.</text>
</comment>
<evidence type="ECO:0000313" key="3">
    <source>
        <dbReference type="EMBL" id="KAG2911575.1"/>
    </source>
</evidence>
<dbReference type="GO" id="GO:0003676">
    <property type="term" value="F:nucleic acid binding"/>
    <property type="evidence" value="ECO:0007669"/>
    <property type="project" value="InterPro"/>
</dbReference>